<accession>A0A4U0YZE2</accession>
<protein>
    <submittedName>
        <fullName evidence="2">Uncharacterized protein</fullName>
    </submittedName>
</protein>
<comment type="caution">
    <text evidence="2">The sequence shown here is derived from an EMBL/GenBank/DDBJ whole genome shotgun (WGS) entry which is preliminary data.</text>
</comment>
<reference evidence="2 3" key="1">
    <citation type="submission" date="2019-04" db="EMBL/GenBank/DDBJ databases">
        <title>Crypto-aerobic microbial life in anoxic (sulfidic) marine sediments.</title>
        <authorList>
            <person name="Bhattacharya S."/>
            <person name="Roy C."/>
            <person name="Mondal N."/>
            <person name="Sarkar J."/>
            <person name="Mandal S."/>
            <person name="Rameez M.J."/>
            <person name="Ghosh W."/>
        </authorList>
    </citation>
    <scope>NUCLEOTIDE SEQUENCE [LARGE SCALE GENOMIC DNA]</scope>
    <source>
        <strain evidence="2 3">SBBC</strain>
    </source>
</reference>
<gene>
    <name evidence="2" type="ORF">FAZ78_21965</name>
</gene>
<name>A0A4U0YZE2_9RHOB</name>
<evidence type="ECO:0000256" key="1">
    <source>
        <dbReference type="SAM" id="MobiDB-lite"/>
    </source>
</evidence>
<feature type="compositionally biased region" description="Basic and acidic residues" evidence="1">
    <location>
        <begin position="103"/>
        <end position="121"/>
    </location>
</feature>
<organism evidence="2 3">
    <name type="scientific">Cereibacter changlensis</name>
    <dbReference type="NCBI Taxonomy" id="402884"/>
    <lineage>
        <taxon>Bacteria</taxon>
        <taxon>Pseudomonadati</taxon>
        <taxon>Pseudomonadota</taxon>
        <taxon>Alphaproteobacteria</taxon>
        <taxon>Rhodobacterales</taxon>
        <taxon>Paracoccaceae</taxon>
        <taxon>Cereibacter</taxon>
    </lineage>
</organism>
<dbReference type="AlphaFoldDB" id="A0A4U0YZE2"/>
<dbReference type="RefSeq" id="WP_136794371.1">
    <property type="nucleotide sequence ID" value="NZ_SWAU01000339.1"/>
</dbReference>
<sequence>MPDDPTTIDMLFRCCRATRGALPDAGAALLSHHLARADAQVPRDTAGACAVCGACPEAMAERQALLAAAEKGRLAFDERGRATDWRRFAPLALESRELTSFDQHRASRFGETDSPCIDKGRQASLLPADSADR</sequence>
<dbReference type="EMBL" id="SWAU01000339">
    <property type="protein sequence ID" value="TKA94503.1"/>
    <property type="molecule type" value="Genomic_DNA"/>
</dbReference>
<feature type="region of interest" description="Disordered" evidence="1">
    <location>
        <begin position="103"/>
        <end position="133"/>
    </location>
</feature>
<evidence type="ECO:0000313" key="2">
    <source>
        <dbReference type="EMBL" id="TKA94503.1"/>
    </source>
</evidence>
<dbReference type="Proteomes" id="UP000306340">
    <property type="component" value="Unassembled WGS sequence"/>
</dbReference>
<evidence type="ECO:0000313" key="3">
    <source>
        <dbReference type="Proteomes" id="UP000306340"/>
    </source>
</evidence>
<proteinExistence type="predicted"/>